<evidence type="ECO:0000256" key="2">
    <source>
        <dbReference type="ARBA" id="ARBA00022694"/>
    </source>
</evidence>
<feature type="region of interest" description="Disordered" evidence="3">
    <location>
        <begin position="226"/>
        <end position="258"/>
    </location>
</feature>
<evidence type="ECO:0000313" key="6">
    <source>
        <dbReference type="Proteomes" id="UP001178507"/>
    </source>
</evidence>
<dbReference type="GO" id="GO:0000214">
    <property type="term" value="C:tRNA-intron endonuclease complex"/>
    <property type="evidence" value="ECO:0007669"/>
    <property type="project" value="TreeGrafter"/>
</dbReference>
<name>A0AA36HNN5_9DINO</name>
<dbReference type="InterPro" id="IPR024336">
    <property type="entry name" value="tRNA_splic_suSen54_N"/>
</dbReference>
<dbReference type="InterPro" id="IPR024337">
    <property type="entry name" value="tRNA_splic_suSen54"/>
</dbReference>
<sequence>MAARRQRKLLGFGPRWQSADPTESLTRAHEVEQALQNLKEVCQQQKVQRHGQAECAAELGEAIRLTRRRGQAVESFGRREDGQWLLELEEALYLAERGSLEAQALEAEASSEPAGKRRRLSVPELYRRVAEDPQLDLDAYLVYSHLRRSGYRVTRPAEGPVKSWDLGGCPAKVHVVRPDECVLASLRAAGATASTSLEEPLGVAVAMCAKGSPCFLELARPLLPGDPGDPEPGCSAEEAAAPAVAPPAPPPEEEAHLAPSARYAAMLQRVASLAEAGVPGRAAGKASMDAWL</sequence>
<dbReference type="EMBL" id="CAUJNA010000136">
    <property type="protein sequence ID" value="CAJ1372447.1"/>
    <property type="molecule type" value="Genomic_DNA"/>
</dbReference>
<organism evidence="5 6">
    <name type="scientific">Effrenium voratum</name>
    <dbReference type="NCBI Taxonomy" id="2562239"/>
    <lineage>
        <taxon>Eukaryota</taxon>
        <taxon>Sar</taxon>
        <taxon>Alveolata</taxon>
        <taxon>Dinophyceae</taxon>
        <taxon>Suessiales</taxon>
        <taxon>Symbiodiniaceae</taxon>
        <taxon>Effrenium</taxon>
    </lineage>
</organism>
<evidence type="ECO:0000313" key="5">
    <source>
        <dbReference type="EMBL" id="CAJ1372447.1"/>
    </source>
</evidence>
<comment type="similarity">
    <text evidence="1">Belongs to the SEN54 family.</text>
</comment>
<dbReference type="Proteomes" id="UP001178507">
    <property type="component" value="Unassembled WGS sequence"/>
</dbReference>
<dbReference type="GO" id="GO:0000379">
    <property type="term" value="P:tRNA-type intron splice site recognition and cleavage"/>
    <property type="evidence" value="ECO:0007669"/>
    <property type="project" value="TreeGrafter"/>
</dbReference>
<accession>A0AA36HNN5</accession>
<comment type="caution">
    <text evidence="5">The sequence shown here is derived from an EMBL/GenBank/DDBJ whole genome shotgun (WGS) entry which is preliminary data.</text>
</comment>
<keyword evidence="2" id="KW-0819">tRNA processing</keyword>
<evidence type="ECO:0000256" key="3">
    <source>
        <dbReference type="SAM" id="MobiDB-lite"/>
    </source>
</evidence>
<dbReference type="Pfam" id="PF12928">
    <property type="entry name" value="tRNA_int_end_N2"/>
    <property type="match status" value="1"/>
</dbReference>
<keyword evidence="6" id="KW-1185">Reference proteome</keyword>
<evidence type="ECO:0000259" key="4">
    <source>
        <dbReference type="Pfam" id="PF12928"/>
    </source>
</evidence>
<feature type="domain" description="tRNA-splicing endonuclease subunit Sen54 N-terminal" evidence="4">
    <location>
        <begin position="47"/>
        <end position="101"/>
    </location>
</feature>
<proteinExistence type="inferred from homology"/>
<dbReference type="AlphaFoldDB" id="A0AA36HNN5"/>
<protein>
    <recommendedName>
        <fullName evidence="4">tRNA-splicing endonuclease subunit Sen54 N-terminal domain-containing protein</fullName>
    </recommendedName>
</protein>
<evidence type="ECO:0000256" key="1">
    <source>
        <dbReference type="ARBA" id="ARBA00005736"/>
    </source>
</evidence>
<gene>
    <name evidence="5" type="ORF">EVOR1521_LOCUS2528</name>
</gene>
<reference evidence="5" key="1">
    <citation type="submission" date="2023-08" db="EMBL/GenBank/DDBJ databases">
        <authorList>
            <person name="Chen Y."/>
            <person name="Shah S."/>
            <person name="Dougan E. K."/>
            <person name="Thang M."/>
            <person name="Chan C."/>
        </authorList>
    </citation>
    <scope>NUCLEOTIDE SEQUENCE</scope>
</reference>
<dbReference type="PANTHER" id="PTHR21027">
    <property type="entry name" value="TRNA-SPLICING ENDONUCLEASE SUBUNIT SEN54"/>
    <property type="match status" value="1"/>
</dbReference>
<feature type="compositionally biased region" description="Low complexity" evidence="3">
    <location>
        <begin position="226"/>
        <end position="243"/>
    </location>
</feature>
<dbReference type="PANTHER" id="PTHR21027:SF1">
    <property type="entry name" value="TRNA-SPLICING ENDONUCLEASE SUBUNIT SEN54"/>
    <property type="match status" value="1"/>
</dbReference>